<reference evidence="1" key="1">
    <citation type="submission" date="2023-03" db="EMBL/GenBank/DDBJ databases">
        <title>Massive genome expansion in bonnet fungi (Mycena s.s.) driven by repeated elements and novel gene families across ecological guilds.</title>
        <authorList>
            <consortium name="Lawrence Berkeley National Laboratory"/>
            <person name="Harder C.B."/>
            <person name="Miyauchi S."/>
            <person name="Viragh M."/>
            <person name="Kuo A."/>
            <person name="Thoen E."/>
            <person name="Andreopoulos B."/>
            <person name="Lu D."/>
            <person name="Skrede I."/>
            <person name="Drula E."/>
            <person name="Henrissat B."/>
            <person name="Morin E."/>
            <person name="Kohler A."/>
            <person name="Barry K."/>
            <person name="LaButti K."/>
            <person name="Morin E."/>
            <person name="Salamov A."/>
            <person name="Lipzen A."/>
            <person name="Mereny Z."/>
            <person name="Hegedus B."/>
            <person name="Baldrian P."/>
            <person name="Stursova M."/>
            <person name="Weitz H."/>
            <person name="Taylor A."/>
            <person name="Grigoriev I.V."/>
            <person name="Nagy L.G."/>
            <person name="Martin F."/>
            <person name="Kauserud H."/>
        </authorList>
    </citation>
    <scope>NUCLEOTIDE SEQUENCE</scope>
    <source>
        <strain evidence="1">CBHHK200</strain>
    </source>
</reference>
<accession>A0AAD6WLK6</accession>
<proteinExistence type="predicted"/>
<sequence>MAQVLAPFALPSVATAHPAIPANLVQAFGLDNTLAQGAVITTQAVQEADALVQSLQANKSLHPEFTADVVQTANDRAHMLSKIHAEVAFNDPNTLQNILATLQRLEASQARVEARLENAGIVKRNRLQLSNNSGSTVYIARRKQVAGDGLALATAVAPANVVVPALQGNSVVGAAFNPTIDVHTLNHAPILSLIRFYNEDFGITLQDTVPIRVQKVTNWLTEPMF</sequence>
<dbReference type="Proteomes" id="UP001218188">
    <property type="component" value="Unassembled WGS sequence"/>
</dbReference>
<comment type="caution">
    <text evidence="1">The sequence shown here is derived from an EMBL/GenBank/DDBJ whole genome shotgun (WGS) entry which is preliminary data.</text>
</comment>
<organism evidence="1 2">
    <name type="scientific">Mycena alexandri</name>
    <dbReference type="NCBI Taxonomy" id="1745969"/>
    <lineage>
        <taxon>Eukaryota</taxon>
        <taxon>Fungi</taxon>
        <taxon>Dikarya</taxon>
        <taxon>Basidiomycota</taxon>
        <taxon>Agaricomycotina</taxon>
        <taxon>Agaricomycetes</taxon>
        <taxon>Agaricomycetidae</taxon>
        <taxon>Agaricales</taxon>
        <taxon>Marasmiineae</taxon>
        <taxon>Mycenaceae</taxon>
        <taxon>Mycena</taxon>
    </lineage>
</organism>
<gene>
    <name evidence="1" type="ORF">C8F04DRAFT_1158877</name>
</gene>
<protein>
    <submittedName>
        <fullName evidence="1">Uncharacterized protein</fullName>
    </submittedName>
</protein>
<keyword evidence="2" id="KW-1185">Reference proteome</keyword>
<evidence type="ECO:0000313" key="2">
    <source>
        <dbReference type="Proteomes" id="UP001218188"/>
    </source>
</evidence>
<name>A0AAD6WLK6_9AGAR</name>
<evidence type="ECO:0000313" key="1">
    <source>
        <dbReference type="EMBL" id="KAJ7016925.1"/>
    </source>
</evidence>
<dbReference type="EMBL" id="JARJCM010000452">
    <property type="protein sequence ID" value="KAJ7016925.1"/>
    <property type="molecule type" value="Genomic_DNA"/>
</dbReference>
<dbReference type="AlphaFoldDB" id="A0AAD6WLK6"/>